<evidence type="ECO:0000256" key="5">
    <source>
        <dbReference type="ARBA" id="ARBA00022801"/>
    </source>
</evidence>
<feature type="region of interest" description="Disordered" evidence="7">
    <location>
        <begin position="606"/>
        <end position="637"/>
    </location>
</feature>
<evidence type="ECO:0000256" key="3">
    <source>
        <dbReference type="ARBA" id="ARBA00022670"/>
    </source>
</evidence>
<feature type="region of interest" description="Disordered" evidence="7">
    <location>
        <begin position="142"/>
        <end position="176"/>
    </location>
</feature>
<feature type="compositionally biased region" description="Basic and acidic residues" evidence="7">
    <location>
        <begin position="623"/>
        <end position="637"/>
    </location>
</feature>
<reference evidence="8" key="1">
    <citation type="submission" date="2023-10" db="EMBL/GenBank/DDBJ databases">
        <authorList>
            <person name="Hackl T."/>
        </authorList>
    </citation>
    <scope>NUCLEOTIDE SEQUENCE</scope>
</reference>
<dbReference type="PANTHER" id="PTHR12931">
    <property type="entry name" value="UBIQUITIN THIOLESTERASE PROTEIN OTUB"/>
    <property type="match status" value="1"/>
</dbReference>
<dbReference type="GO" id="GO:0043130">
    <property type="term" value="F:ubiquitin binding"/>
    <property type="evidence" value="ECO:0007669"/>
    <property type="project" value="TreeGrafter"/>
</dbReference>
<dbReference type="SUPFAM" id="SSF54001">
    <property type="entry name" value="Cysteine proteinases"/>
    <property type="match status" value="1"/>
</dbReference>
<evidence type="ECO:0000256" key="7">
    <source>
        <dbReference type="SAM" id="MobiDB-lite"/>
    </source>
</evidence>
<comment type="catalytic activity">
    <reaction evidence="1">
        <text>Thiol-dependent hydrolysis of ester, thioester, amide, peptide and isopeptide bonds formed by the C-terminal Gly of ubiquitin (a 76-residue protein attached to proteins as an intracellular targeting signal).</text>
        <dbReference type="EC" id="3.4.19.12"/>
    </reaction>
</comment>
<dbReference type="GO" id="GO:0004843">
    <property type="term" value="F:cysteine-type deubiquitinase activity"/>
    <property type="evidence" value="ECO:0007669"/>
    <property type="project" value="UniProtKB-EC"/>
</dbReference>
<dbReference type="Pfam" id="PF10275">
    <property type="entry name" value="Peptidase_C65"/>
    <property type="match status" value="1"/>
</dbReference>
<feature type="compositionally biased region" description="Basic residues" evidence="7">
    <location>
        <begin position="164"/>
        <end position="174"/>
    </location>
</feature>
<dbReference type="PANTHER" id="PTHR12931:SF15">
    <property type="entry name" value="UBIQUITIN THIOESTERASE OTUBAIN-LIKE"/>
    <property type="match status" value="1"/>
</dbReference>
<dbReference type="EC" id="3.4.19.12" evidence="2"/>
<sequence>MFQPQPTPFAQFGYHGLDVADTDFTDYTAFQSTPLGQFGGGHALDARAGAGAGAGIGVGSGRLGAVAGAGVGVRAGARPGVNAAAGARGGPTAADVFGSPAFHNGHQLPANYHSINSIPGPQHRHQQGQPHHRTYNHRLQSQSHNHNHNHNNHNNHLLHDRGHGRSQRRHRRHHTMEQDEMAQQEAAAWDYQPQLQGPLVGDKTSSQAITEEYAKADPTYVAKTMALPETYSHYRPIQGDGNCGWRAIAFAYFETLAQCGDVNQVSGERARLKSLDVFIQNDIGEQTWELMVDMVEETDVLFDDVITAMEAGQNPMAIITAKFNDAATSPSLIYHQRLLATAWLRANAAEYRDRIEGGIESYISSNIMVINMEIEYIGVVILCDILLKPAGMVLEIAYLDRSEGTEVNVYRMPNEAVGQGASTLGPFIYLLYRPGHYDLLYRDSQLQATPVPTGPISLQVNRATFAHHHDIQSTVASNYSTLDLSVLGMIPGGFEPSGLSPLTCPTAPSPVSDSYAHSPQSPWVTQNFPDNLPLPPSQQPTPPQQQATTPVTVHPLRFSKYNFPLLPEMAENNSSYEPAYTTNTFKNSHFNVAHYNNTNFQPEMYRPDGDEEMPSGKVGGRKRSTEHCAFIKKESRG</sequence>
<feature type="compositionally biased region" description="Pro residues" evidence="7">
    <location>
        <begin position="532"/>
        <end position="543"/>
    </location>
</feature>
<dbReference type="CDD" id="cd22749">
    <property type="entry name" value="Otubain_C65"/>
    <property type="match status" value="1"/>
</dbReference>
<keyword evidence="5" id="KW-0378">Hydrolase</keyword>
<evidence type="ECO:0000256" key="2">
    <source>
        <dbReference type="ARBA" id="ARBA00012759"/>
    </source>
</evidence>
<feature type="region of interest" description="Disordered" evidence="7">
    <location>
        <begin position="504"/>
        <end position="550"/>
    </location>
</feature>
<evidence type="ECO:0000256" key="1">
    <source>
        <dbReference type="ARBA" id="ARBA00000707"/>
    </source>
</evidence>
<dbReference type="InterPro" id="IPR038765">
    <property type="entry name" value="Papain-like_cys_pep_sf"/>
</dbReference>
<dbReference type="InterPro" id="IPR019400">
    <property type="entry name" value="Peptidase_C65_otubain"/>
</dbReference>
<dbReference type="Gene3D" id="1.20.1300.20">
    <property type="entry name" value="Peptidase C65 Otubain, subdomain 2"/>
    <property type="match status" value="1"/>
</dbReference>
<keyword evidence="3" id="KW-0645">Protease</keyword>
<feature type="compositionally biased region" description="Polar residues" evidence="7">
    <location>
        <begin position="509"/>
        <end position="529"/>
    </location>
</feature>
<accession>A0AAI8VB48</accession>
<dbReference type="AlphaFoldDB" id="A0AAI8VB48"/>
<evidence type="ECO:0000256" key="6">
    <source>
        <dbReference type="ARBA" id="ARBA00022807"/>
    </source>
</evidence>
<comment type="caution">
    <text evidence="8">The sequence shown here is derived from an EMBL/GenBank/DDBJ whole genome shotgun (WGS) entry which is preliminary data.</text>
</comment>
<name>A0AAI8VB48_9PEZI</name>
<dbReference type="GO" id="GO:0006508">
    <property type="term" value="P:proteolysis"/>
    <property type="evidence" value="ECO:0007669"/>
    <property type="project" value="UniProtKB-KW"/>
</dbReference>
<dbReference type="EMBL" id="CAUWAG010000006">
    <property type="protein sequence ID" value="CAJ2504417.1"/>
    <property type="molecule type" value="Genomic_DNA"/>
</dbReference>
<keyword evidence="6" id="KW-0788">Thiol protease</keyword>
<dbReference type="GO" id="GO:0005634">
    <property type="term" value="C:nucleus"/>
    <property type="evidence" value="ECO:0007669"/>
    <property type="project" value="TreeGrafter"/>
</dbReference>
<organism evidence="8 9">
    <name type="scientific">Anthostomella pinea</name>
    <dbReference type="NCBI Taxonomy" id="933095"/>
    <lineage>
        <taxon>Eukaryota</taxon>
        <taxon>Fungi</taxon>
        <taxon>Dikarya</taxon>
        <taxon>Ascomycota</taxon>
        <taxon>Pezizomycotina</taxon>
        <taxon>Sordariomycetes</taxon>
        <taxon>Xylariomycetidae</taxon>
        <taxon>Xylariales</taxon>
        <taxon>Xylariaceae</taxon>
        <taxon>Anthostomella</taxon>
    </lineage>
</organism>
<dbReference type="InterPro" id="IPR042468">
    <property type="entry name" value="Peptidase_C65_otubain_sub1"/>
</dbReference>
<gene>
    <name evidence="8" type="ORF">KHLLAP_LOCUS4885</name>
</gene>
<evidence type="ECO:0000256" key="4">
    <source>
        <dbReference type="ARBA" id="ARBA00022786"/>
    </source>
</evidence>
<keyword evidence="9" id="KW-1185">Reference proteome</keyword>
<protein>
    <recommendedName>
        <fullName evidence="2">ubiquitinyl hydrolase 1</fullName>
        <ecNumber evidence="2">3.4.19.12</ecNumber>
    </recommendedName>
</protein>
<dbReference type="GO" id="GO:0071108">
    <property type="term" value="P:protein K48-linked deubiquitination"/>
    <property type="evidence" value="ECO:0007669"/>
    <property type="project" value="TreeGrafter"/>
</dbReference>
<keyword evidence="4" id="KW-0833">Ubl conjugation pathway</keyword>
<proteinExistence type="predicted"/>
<evidence type="ECO:0000313" key="9">
    <source>
        <dbReference type="Proteomes" id="UP001295740"/>
    </source>
</evidence>
<dbReference type="InterPro" id="IPR042467">
    <property type="entry name" value="Peptidase_C65_otubain_sub2"/>
</dbReference>
<dbReference type="Proteomes" id="UP001295740">
    <property type="component" value="Unassembled WGS sequence"/>
</dbReference>
<dbReference type="Gene3D" id="3.30.200.60">
    <property type="entry name" value="Peptidase C65 Otubain, subdomain 1"/>
    <property type="match status" value="1"/>
</dbReference>
<evidence type="ECO:0000313" key="8">
    <source>
        <dbReference type="EMBL" id="CAJ2504417.1"/>
    </source>
</evidence>